<keyword evidence="3" id="KW-1185">Reference proteome</keyword>
<dbReference type="OrthoDB" id="408631at2759"/>
<dbReference type="Pfam" id="PF21730">
    <property type="entry name" value="Vma22_CCDC115"/>
    <property type="match status" value="1"/>
</dbReference>
<gene>
    <name evidence="4 5 6 7 8" type="primary">LOC115752063</name>
</gene>
<dbReference type="InterPro" id="IPR040357">
    <property type="entry name" value="Vma22/CCDC115"/>
</dbReference>
<dbReference type="GeneID" id="115752063"/>
<proteinExistence type="predicted"/>
<accession>A0A8B8QHE4</accession>
<dbReference type="GO" id="GO:0070072">
    <property type="term" value="P:vacuolar proton-transporting V-type ATPase complex assembly"/>
    <property type="evidence" value="ECO:0007669"/>
    <property type="project" value="InterPro"/>
</dbReference>
<dbReference type="Proteomes" id="UP000827889">
    <property type="component" value="Chromosome 7"/>
</dbReference>
<dbReference type="RefSeq" id="XP_048138311.1">
    <property type="nucleotide sequence ID" value="XM_048282354.1"/>
</dbReference>
<evidence type="ECO:0000313" key="3">
    <source>
        <dbReference type="Proteomes" id="UP000827889"/>
    </source>
</evidence>
<dbReference type="RefSeq" id="XP_048138310.1">
    <property type="nucleotide sequence ID" value="XM_048282353.1"/>
</dbReference>
<dbReference type="RefSeq" id="XP_048138313.1">
    <property type="nucleotide sequence ID" value="XM_048282356.1"/>
</dbReference>
<evidence type="ECO:0000313" key="4">
    <source>
        <dbReference type="RefSeq" id="XP_030545968.1"/>
    </source>
</evidence>
<feature type="region of interest" description="Disordered" evidence="2">
    <location>
        <begin position="1"/>
        <end position="23"/>
    </location>
</feature>
<dbReference type="AlphaFoldDB" id="A0A8B8QHE4"/>
<dbReference type="PANTHER" id="PTHR31996:SF2">
    <property type="entry name" value="COILED-COIL DOMAIN-CONTAINING PROTEIN 115"/>
    <property type="match status" value="1"/>
</dbReference>
<evidence type="ECO:0000313" key="8">
    <source>
        <dbReference type="RefSeq" id="XP_048138313.1"/>
    </source>
</evidence>
<dbReference type="PANTHER" id="PTHR31996">
    <property type="entry name" value="COILED-COIL DOMAIN-CONTAINING PROTEIN 115"/>
    <property type="match status" value="1"/>
</dbReference>
<evidence type="ECO:0000313" key="7">
    <source>
        <dbReference type="RefSeq" id="XP_048138312.1"/>
    </source>
</evidence>
<name>A0A8B8QHE4_9MYRT</name>
<organism evidence="3 4">
    <name type="scientific">Rhodamnia argentea</name>
    <dbReference type="NCBI Taxonomy" id="178133"/>
    <lineage>
        <taxon>Eukaryota</taxon>
        <taxon>Viridiplantae</taxon>
        <taxon>Streptophyta</taxon>
        <taxon>Embryophyta</taxon>
        <taxon>Tracheophyta</taxon>
        <taxon>Spermatophyta</taxon>
        <taxon>Magnoliopsida</taxon>
        <taxon>eudicotyledons</taxon>
        <taxon>Gunneridae</taxon>
        <taxon>Pentapetalae</taxon>
        <taxon>rosids</taxon>
        <taxon>malvids</taxon>
        <taxon>Myrtales</taxon>
        <taxon>Myrtaceae</taxon>
        <taxon>Myrtoideae</taxon>
        <taxon>Myrteae</taxon>
        <taxon>Australasian group</taxon>
        <taxon>Rhodamnia</taxon>
    </lineage>
</organism>
<evidence type="ECO:0000313" key="5">
    <source>
        <dbReference type="RefSeq" id="XP_048138310.1"/>
    </source>
</evidence>
<sequence>MGEGEATGSIEIAGQNQHKDEGGEVGFEAKDQNLNILEFLDSLDSYLILMDSLSSTLRQGWFELAGARHSMGASRINSALLDLKNHSAATHLHANHHDFESSAREPLFRLCKWASSVDTRECCSSGDEIGKEKLQEKFDGTQLRRRGTAPSSELQEKVSKDGVSQPVVNNMVQKERAKSLSVFGTLVSPKLRAAQFSFETALETLVQIANMRSSMLSAFDEVKKELDVMKP</sequence>
<dbReference type="GO" id="GO:0051082">
    <property type="term" value="F:unfolded protein binding"/>
    <property type="evidence" value="ECO:0007669"/>
    <property type="project" value="TreeGrafter"/>
</dbReference>
<evidence type="ECO:0000313" key="6">
    <source>
        <dbReference type="RefSeq" id="XP_048138311.1"/>
    </source>
</evidence>
<reference evidence="4" key="1">
    <citation type="submission" date="2025-04" db="UniProtKB">
        <authorList>
            <consortium name="RefSeq"/>
        </authorList>
    </citation>
    <scope>IDENTIFICATION</scope>
    <source>
        <tissue evidence="5 6">Leaf</tissue>
    </source>
</reference>
<dbReference type="RefSeq" id="XP_030545968.1">
    <property type="nucleotide sequence ID" value="XM_030690108.1"/>
</dbReference>
<dbReference type="RefSeq" id="XP_048138312.1">
    <property type="nucleotide sequence ID" value="XM_048282355.1"/>
</dbReference>
<protein>
    <recommendedName>
        <fullName evidence="1">Vacuolar ATPase assembly protein VMA22</fullName>
    </recommendedName>
</protein>
<evidence type="ECO:0000256" key="1">
    <source>
        <dbReference type="ARBA" id="ARBA00093634"/>
    </source>
</evidence>
<evidence type="ECO:0000256" key="2">
    <source>
        <dbReference type="SAM" id="MobiDB-lite"/>
    </source>
</evidence>
<dbReference type="KEGG" id="rarg:115752063"/>